<feature type="transmembrane region" description="Helical" evidence="9">
    <location>
        <begin position="64"/>
        <end position="85"/>
    </location>
</feature>
<dbReference type="InterPro" id="IPR000701">
    <property type="entry name" value="SuccDH_FuR_B_TM-su"/>
</dbReference>
<keyword evidence="5 9" id="KW-1133">Transmembrane helix</keyword>
<dbReference type="Gene3D" id="1.20.1300.10">
    <property type="entry name" value="Fumarate reductase/succinate dehydrogenase, transmembrane subunit"/>
    <property type="match status" value="1"/>
</dbReference>
<comment type="caution">
    <text evidence="10">The sequence shown here is derived from an EMBL/GenBank/DDBJ whole genome shotgun (WGS) entry which is preliminary data.</text>
</comment>
<evidence type="ECO:0000256" key="3">
    <source>
        <dbReference type="ARBA" id="ARBA00022692"/>
    </source>
</evidence>
<keyword evidence="11" id="KW-1185">Reference proteome</keyword>
<evidence type="ECO:0000256" key="6">
    <source>
        <dbReference type="ARBA" id="ARBA00023004"/>
    </source>
</evidence>
<feature type="binding site" description="axial binding residue" evidence="8">
    <location>
        <position position="35"/>
    </location>
    <ligand>
        <name>heme b</name>
        <dbReference type="ChEBI" id="CHEBI:60344"/>
        <label>bD</label>
    </ligand>
    <ligandPart>
        <name>Fe</name>
        <dbReference type="ChEBI" id="CHEBI:18248"/>
    </ligandPart>
</feature>
<keyword evidence="3 9" id="KW-0812">Transmembrane</keyword>
<evidence type="ECO:0000313" key="11">
    <source>
        <dbReference type="Proteomes" id="UP000448292"/>
    </source>
</evidence>
<dbReference type="GO" id="GO:0016020">
    <property type="term" value="C:membrane"/>
    <property type="evidence" value="ECO:0007669"/>
    <property type="project" value="UniProtKB-SubCell"/>
</dbReference>
<name>A0A7M3MF76_9BACT</name>
<dbReference type="PIRSF" id="PIRSF000177">
    <property type="entry name" value="Fumar_rd_cyt_b"/>
    <property type="match status" value="1"/>
</dbReference>
<gene>
    <name evidence="10" type="ORF">DPQ33_10365</name>
</gene>
<comment type="subcellular location">
    <subcellularLocation>
        <location evidence="1">Membrane</location>
    </subcellularLocation>
</comment>
<evidence type="ECO:0000256" key="5">
    <source>
        <dbReference type="ARBA" id="ARBA00022989"/>
    </source>
</evidence>
<evidence type="ECO:0000313" key="10">
    <source>
        <dbReference type="EMBL" id="TVM17207.1"/>
    </source>
</evidence>
<dbReference type="SUPFAM" id="SSF81343">
    <property type="entry name" value="Fumarate reductase respiratory complex transmembrane subunits"/>
    <property type="match status" value="1"/>
</dbReference>
<keyword evidence="6 8" id="KW-0408">Iron</keyword>
<sequence>MDSAMPAKVSSKTAAYMDWAQMLTGAFLILFMWSHMILVSSVIIGPGAMNAIADFFERNGLAQVGGPIIGFLFLVHFVLAARKVPFRLDQQKVFVKHSRMLHHGDTWLWVIQAVSAMIILIMGAAHMWVVLTDLPITAAKSAARIQHWPWLLFYLVLLPLVELHVSIGFYRIGVKWGFIKRGNRSNGKKIERGLLIAFLVIGFVTLIRFLTLSPAAG</sequence>
<keyword evidence="4 8" id="KW-0479">Metal-binding</keyword>
<keyword evidence="7 9" id="KW-0472">Membrane</keyword>
<evidence type="ECO:0000256" key="1">
    <source>
        <dbReference type="ARBA" id="ARBA00004370"/>
    </source>
</evidence>
<evidence type="ECO:0000256" key="4">
    <source>
        <dbReference type="ARBA" id="ARBA00022723"/>
    </source>
</evidence>
<organism evidence="10 11">
    <name type="scientific">Oceanidesulfovibrio indonesiensis</name>
    <dbReference type="NCBI Taxonomy" id="54767"/>
    <lineage>
        <taxon>Bacteria</taxon>
        <taxon>Pseudomonadati</taxon>
        <taxon>Thermodesulfobacteriota</taxon>
        <taxon>Desulfovibrionia</taxon>
        <taxon>Desulfovibrionales</taxon>
        <taxon>Desulfovibrionaceae</taxon>
        <taxon>Oceanidesulfovibrio</taxon>
    </lineage>
</organism>
<evidence type="ECO:0000256" key="9">
    <source>
        <dbReference type="SAM" id="Phobius"/>
    </source>
</evidence>
<feature type="transmembrane region" description="Helical" evidence="9">
    <location>
        <begin position="21"/>
        <end position="44"/>
    </location>
</feature>
<protein>
    <submittedName>
        <fullName evidence="10">Succinate dehydrogenase/fumarate reductase cytochrome b subunit</fullName>
    </submittedName>
</protein>
<dbReference type="Proteomes" id="UP000448292">
    <property type="component" value="Unassembled WGS sequence"/>
</dbReference>
<dbReference type="InterPro" id="IPR004224">
    <property type="entry name" value="Fum_red_B_TM"/>
</dbReference>
<dbReference type="GO" id="GO:0006099">
    <property type="term" value="P:tricarboxylic acid cycle"/>
    <property type="evidence" value="ECO:0007669"/>
    <property type="project" value="InterPro"/>
</dbReference>
<dbReference type="OrthoDB" id="5345350at2"/>
<proteinExistence type="predicted"/>
<keyword evidence="2 8" id="KW-0349">Heme</keyword>
<evidence type="ECO:0000256" key="2">
    <source>
        <dbReference type="ARBA" id="ARBA00022617"/>
    </source>
</evidence>
<evidence type="ECO:0000256" key="7">
    <source>
        <dbReference type="ARBA" id="ARBA00023136"/>
    </source>
</evidence>
<dbReference type="GO" id="GO:0046872">
    <property type="term" value="F:metal ion binding"/>
    <property type="evidence" value="ECO:0007669"/>
    <property type="project" value="UniProtKB-KW"/>
</dbReference>
<dbReference type="EMBL" id="QMIE01000008">
    <property type="protein sequence ID" value="TVM17207.1"/>
    <property type="molecule type" value="Genomic_DNA"/>
</dbReference>
<feature type="binding site" description="axial binding residue" evidence="8">
    <location>
        <position position="126"/>
    </location>
    <ligand>
        <name>heme b</name>
        <dbReference type="ChEBI" id="CHEBI:60344"/>
        <label>bD</label>
    </ligand>
    <ligandPart>
        <name>Fe</name>
        <dbReference type="ChEBI" id="CHEBI:18248"/>
    </ligandPart>
</feature>
<dbReference type="InterPro" id="IPR034804">
    <property type="entry name" value="SQR/QFR_C/D"/>
</dbReference>
<accession>A0A7M3MF76</accession>
<feature type="transmembrane region" description="Helical" evidence="9">
    <location>
        <begin position="193"/>
        <end position="211"/>
    </location>
</feature>
<feature type="binding site" description="axial binding residue" evidence="8">
    <location>
        <position position="76"/>
    </location>
    <ligand>
        <name>heme b</name>
        <dbReference type="ChEBI" id="CHEBI:60344"/>
        <label>bD</label>
    </ligand>
    <ligandPart>
        <name>Fe</name>
        <dbReference type="ChEBI" id="CHEBI:18248"/>
    </ligandPart>
</feature>
<feature type="transmembrane region" description="Helical" evidence="9">
    <location>
        <begin position="151"/>
        <end position="172"/>
    </location>
</feature>
<dbReference type="AlphaFoldDB" id="A0A7M3MF76"/>
<feature type="binding site" description="axial binding residue" evidence="8">
    <location>
        <position position="164"/>
    </location>
    <ligand>
        <name>heme b</name>
        <dbReference type="ChEBI" id="CHEBI:60344"/>
        <label>bD</label>
    </ligand>
    <ligandPart>
        <name>Fe</name>
        <dbReference type="ChEBI" id="CHEBI:18248"/>
    </ligandPart>
</feature>
<feature type="transmembrane region" description="Helical" evidence="9">
    <location>
        <begin position="106"/>
        <end position="131"/>
    </location>
</feature>
<dbReference type="Pfam" id="PF01127">
    <property type="entry name" value="Sdh_cyt"/>
    <property type="match status" value="1"/>
</dbReference>
<reference evidence="10 11" key="1">
    <citation type="submission" date="2018-06" db="EMBL/GenBank/DDBJ databases">
        <title>Complete genome of Desulfovibrio indonesiensis P37SLT.</title>
        <authorList>
            <person name="Crispim J.S."/>
            <person name="Vidigal P.M.P."/>
            <person name="Silva L.C.F."/>
            <person name="Laguardia C.N."/>
            <person name="Araujo L.C."/>
            <person name="Dias R.S."/>
            <person name="Sousa M.P."/>
            <person name="Paula S.O."/>
            <person name="Silva C."/>
        </authorList>
    </citation>
    <scope>NUCLEOTIDE SEQUENCE [LARGE SCALE GENOMIC DNA]</scope>
    <source>
        <strain evidence="10 11">P37SLT</strain>
    </source>
</reference>
<evidence type="ECO:0000256" key="8">
    <source>
        <dbReference type="PIRSR" id="PIRSR000177-1"/>
    </source>
</evidence>